<evidence type="ECO:0000313" key="2">
    <source>
        <dbReference type="EMBL" id="OGG79666.1"/>
    </source>
</evidence>
<organism evidence="2 3">
    <name type="scientific">Candidatus Kaiserbacteria bacterium RIFCSPLOWO2_01_FULL_54_13</name>
    <dbReference type="NCBI Taxonomy" id="1798512"/>
    <lineage>
        <taxon>Bacteria</taxon>
        <taxon>Candidatus Kaiseribacteriota</taxon>
    </lineage>
</organism>
<dbReference type="Pfam" id="PF01850">
    <property type="entry name" value="PIN"/>
    <property type="match status" value="1"/>
</dbReference>
<dbReference type="EMBL" id="MFLZ01000021">
    <property type="protein sequence ID" value="OGG79666.1"/>
    <property type="molecule type" value="Genomic_DNA"/>
</dbReference>
<feature type="domain" description="PIN" evidence="1">
    <location>
        <begin position="7"/>
        <end position="128"/>
    </location>
</feature>
<dbReference type="SUPFAM" id="SSF88723">
    <property type="entry name" value="PIN domain-like"/>
    <property type="match status" value="1"/>
</dbReference>
<name>A0A1F6F1C4_9BACT</name>
<reference evidence="2 3" key="1">
    <citation type="journal article" date="2016" name="Nat. Commun.">
        <title>Thousands of microbial genomes shed light on interconnected biogeochemical processes in an aquifer system.</title>
        <authorList>
            <person name="Anantharaman K."/>
            <person name="Brown C.T."/>
            <person name="Hug L.A."/>
            <person name="Sharon I."/>
            <person name="Castelle C.J."/>
            <person name="Probst A.J."/>
            <person name="Thomas B.C."/>
            <person name="Singh A."/>
            <person name="Wilkins M.J."/>
            <person name="Karaoz U."/>
            <person name="Brodie E.L."/>
            <person name="Williams K.H."/>
            <person name="Hubbard S.S."/>
            <person name="Banfield J.F."/>
        </authorList>
    </citation>
    <scope>NUCLEOTIDE SEQUENCE [LARGE SCALE GENOMIC DNA]</scope>
</reference>
<proteinExistence type="predicted"/>
<protein>
    <recommendedName>
        <fullName evidence="1">PIN domain-containing protein</fullName>
    </recommendedName>
</protein>
<dbReference type="STRING" id="1798512.A3A39_01700"/>
<dbReference type="InterPro" id="IPR029060">
    <property type="entry name" value="PIN-like_dom_sf"/>
</dbReference>
<dbReference type="Gene3D" id="3.40.50.1010">
    <property type="entry name" value="5'-nuclease"/>
    <property type="match status" value="1"/>
</dbReference>
<dbReference type="InterPro" id="IPR002716">
    <property type="entry name" value="PIN_dom"/>
</dbReference>
<gene>
    <name evidence="2" type="ORF">A3A39_01700</name>
</gene>
<accession>A0A1F6F1C4</accession>
<evidence type="ECO:0000259" key="1">
    <source>
        <dbReference type="Pfam" id="PF01850"/>
    </source>
</evidence>
<evidence type="ECO:0000313" key="3">
    <source>
        <dbReference type="Proteomes" id="UP000177372"/>
    </source>
</evidence>
<dbReference type="Proteomes" id="UP000177372">
    <property type="component" value="Unassembled WGS sequence"/>
</dbReference>
<sequence length="135" mass="15001">MAEVIGLDTPLFIYLLEDHPRYARRASRILELVRSGKATGVFSAIGMIEILTGPKKRGRGDLAAQYEHHLRNFPNLSVVGLNERIVWIASDLRAKYGITTPDSIHIATAIDFGAGKFVTNDRSLAKVKEMRVVLL</sequence>
<dbReference type="AlphaFoldDB" id="A0A1F6F1C4"/>
<comment type="caution">
    <text evidence="2">The sequence shown here is derived from an EMBL/GenBank/DDBJ whole genome shotgun (WGS) entry which is preliminary data.</text>
</comment>